<sequence>MKTNLRRRVNKLRLTKNNILITVIEAVVNAMQSIAEAAVSDGRITVTLHRDNSQLLVEQDNDRRLPPVAKIEIEDNGAGFTEENMESFLTLDSARKEKLGGRGVGRLQWLKVFENVQVSSVYEGESTPMKREFSFNVADEVKKAGDPTSCKEARHTIVRLACPRRDFESRFRNCTAEKVADYIKENCIYDLLSGASKLTITVKDPYENKEFDVVELAKKWVSSRSDENFVVDGHEFKMTHVMLSDTKRQPVIVYYGNTRPVVNSELSALLPELNAAFKCKEQGYMCQVCSEYLDSRVSDTRDGFDIADSNTGRLPLELSFDKIQQTVVEHICIHMKDLIDEQKEKAYQHVRDYVDNRNPRYRSVLPEIVSRARFVATDNDKEIEKKLHDGYVQLDNEFFEKSQELLGQLTKDQQINDEFEEKIRRFTKLEAQLHISDLATYVWRRRSVLEILEKIIGKRGDKKYFDEKNIHQLIMPMKKESDVVAFERSNLWIIDERLAFHHYLASDLELREYGILETSLKSRPDIAAFFDNPMYVNNSNSSAGREISIVEFKRPMRSDTGRGKNDPTEQALYYLQEIRSGKLKTLSGRPIEPTENIPGYCYIICDITENMQAFLDVHEYSKASDQRYFHFNKSLNVLIEVIGYDTLVKMAKERNLAFFATLGISQS</sequence>
<dbReference type="GO" id="GO:0016301">
    <property type="term" value="F:kinase activity"/>
    <property type="evidence" value="ECO:0007669"/>
    <property type="project" value="UniProtKB-KW"/>
</dbReference>
<reference evidence="1 2" key="1">
    <citation type="submission" date="2009-12" db="EMBL/GenBank/DDBJ databases">
        <authorList>
            <person name="Shrivastava S."/>
            <person name="Madupu R."/>
            <person name="Durkin A.S."/>
            <person name="Torralba M."/>
            <person name="Methe B."/>
            <person name="Sutton G.G."/>
            <person name="Strausberg R.L."/>
            <person name="Nelson K.E."/>
        </authorList>
    </citation>
    <scope>NUCLEOTIDE SEQUENCE [LARGE SCALE GENOMIC DNA]</scope>
    <source>
        <strain evidence="1 2">W5455</strain>
    </source>
</reference>
<gene>
    <name evidence="1" type="ORF">HMPREF7215_2800</name>
</gene>
<dbReference type="InterPro" id="IPR036890">
    <property type="entry name" value="HATPase_C_sf"/>
</dbReference>
<evidence type="ECO:0000313" key="1">
    <source>
        <dbReference type="EMBL" id="EFB91539.1"/>
    </source>
</evidence>
<dbReference type="SUPFAM" id="SSF55874">
    <property type="entry name" value="ATPase domain of HSP90 chaperone/DNA topoisomerase II/histidine kinase"/>
    <property type="match status" value="1"/>
</dbReference>
<dbReference type="Gene3D" id="3.30.565.10">
    <property type="entry name" value="Histidine kinase-like ATPase, C-terminal domain"/>
    <property type="match status" value="1"/>
</dbReference>
<dbReference type="RefSeq" id="WP_009163994.1">
    <property type="nucleotide sequence ID" value="NZ_ADFP01000031.1"/>
</dbReference>
<protein>
    <submittedName>
        <fullName evidence="1">ATPase/histidine kinase/DNA gyrase B/HSP90 domain protein</fullName>
    </submittedName>
</protein>
<keyword evidence="1" id="KW-0418">Kinase</keyword>
<evidence type="ECO:0000313" key="2">
    <source>
        <dbReference type="Proteomes" id="UP000006462"/>
    </source>
</evidence>
<proteinExistence type="predicted"/>
<dbReference type="Proteomes" id="UP000006462">
    <property type="component" value="Unassembled WGS sequence"/>
</dbReference>
<accession>A0ABP2HW50</accession>
<name>A0ABP2HW50_9BACT</name>
<keyword evidence="1" id="KW-0808">Transferase</keyword>
<dbReference type="Pfam" id="PF13589">
    <property type="entry name" value="HATPase_c_3"/>
    <property type="match status" value="1"/>
</dbReference>
<keyword evidence="2" id="KW-1185">Reference proteome</keyword>
<dbReference type="EMBL" id="ADFP01000031">
    <property type="protein sequence ID" value="EFB91539.1"/>
    <property type="molecule type" value="Genomic_DNA"/>
</dbReference>
<organism evidence="1 2">
    <name type="scientific">Pyramidobacter piscolens W5455</name>
    <dbReference type="NCBI Taxonomy" id="352165"/>
    <lineage>
        <taxon>Bacteria</taxon>
        <taxon>Thermotogati</taxon>
        <taxon>Synergistota</taxon>
        <taxon>Synergistia</taxon>
        <taxon>Synergistales</taxon>
        <taxon>Dethiosulfovibrionaceae</taxon>
        <taxon>Pyramidobacter</taxon>
    </lineage>
</organism>
<comment type="caution">
    <text evidence="1">The sequence shown here is derived from an EMBL/GenBank/DDBJ whole genome shotgun (WGS) entry which is preliminary data.</text>
</comment>